<keyword evidence="9" id="KW-1185">Reference proteome</keyword>
<organism evidence="8 9">
    <name type="scientific">Hesseltinella vesiculosa</name>
    <dbReference type="NCBI Taxonomy" id="101127"/>
    <lineage>
        <taxon>Eukaryota</taxon>
        <taxon>Fungi</taxon>
        <taxon>Fungi incertae sedis</taxon>
        <taxon>Mucoromycota</taxon>
        <taxon>Mucoromycotina</taxon>
        <taxon>Mucoromycetes</taxon>
        <taxon>Mucorales</taxon>
        <taxon>Cunninghamellaceae</taxon>
        <taxon>Hesseltinella</taxon>
    </lineage>
</organism>
<evidence type="ECO:0000256" key="1">
    <source>
        <dbReference type="ARBA" id="ARBA00005575"/>
    </source>
</evidence>
<dbReference type="GO" id="GO:0005737">
    <property type="term" value="C:cytoplasm"/>
    <property type="evidence" value="ECO:0007669"/>
    <property type="project" value="TreeGrafter"/>
</dbReference>
<proteinExistence type="inferred from homology"/>
<accession>A0A1X2G3B1</accession>
<dbReference type="SUPFAM" id="SSF49879">
    <property type="entry name" value="SMAD/FHA domain"/>
    <property type="match status" value="1"/>
</dbReference>
<dbReference type="Gene3D" id="1.10.510.10">
    <property type="entry name" value="Transferase(Phosphotransferase) domain 1"/>
    <property type="match status" value="1"/>
</dbReference>
<dbReference type="OrthoDB" id="10252171at2759"/>
<dbReference type="SUPFAM" id="SSF56112">
    <property type="entry name" value="Protein kinase-like (PK-like)"/>
    <property type="match status" value="1"/>
</dbReference>
<evidence type="ECO:0000256" key="2">
    <source>
        <dbReference type="ARBA" id="ARBA00012513"/>
    </source>
</evidence>
<dbReference type="STRING" id="101127.A0A1X2G3B1"/>
<dbReference type="Gene3D" id="2.60.200.20">
    <property type="match status" value="1"/>
</dbReference>
<dbReference type="InterPro" id="IPR008984">
    <property type="entry name" value="SMAD_FHA_dom_sf"/>
</dbReference>
<evidence type="ECO:0000256" key="6">
    <source>
        <dbReference type="ARBA" id="ARBA00048679"/>
    </source>
</evidence>
<dbReference type="GO" id="GO:0051598">
    <property type="term" value="P:meiotic recombination checkpoint signaling"/>
    <property type="evidence" value="ECO:0007669"/>
    <property type="project" value="TreeGrafter"/>
</dbReference>
<keyword evidence="4 8" id="KW-0418">Kinase</keyword>
<dbReference type="EC" id="2.7.11.1" evidence="2"/>
<evidence type="ECO:0000256" key="5">
    <source>
        <dbReference type="ARBA" id="ARBA00047899"/>
    </source>
</evidence>
<dbReference type="InterPro" id="IPR011009">
    <property type="entry name" value="Kinase-like_dom_sf"/>
</dbReference>
<comment type="caution">
    <text evidence="8">The sequence shown here is derived from an EMBL/GenBank/DDBJ whole genome shotgun (WGS) entry which is preliminary data.</text>
</comment>
<dbReference type="Pfam" id="PF00069">
    <property type="entry name" value="Pkinase"/>
    <property type="match status" value="1"/>
</dbReference>
<dbReference type="PANTHER" id="PTHR44167:SF24">
    <property type="entry name" value="SERINE_THREONINE-PROTEIN KINASE CHK2"/>
    <property type="match status" value="1"/>
</dbReference>
<comment type="catalytic activity">
    <reaction evidence="5">
        <text>L-threonyl-[protein] + ATP = O-phospho-L-threonyl-[protein] + ADP + H(+)</text>
        <dbReference type="Rhea" id="RHEA:46608"/>
        <dbReference type="Rhea" id="RHEA-COMP:11060"/>
        <dbReference type="Rhea" id="RHEA-COMP:11605"/>
        <dbReference type="ChEBI" id="CHEBI:15378"/>
        <dbReference type="ChEBI" id="CHEBI:30013"/>
        <dbReference type="ChEBI" id="CHEBI:30616"/>
        <dbReference type="ChEBI" id="CHEBI:61977"/>
        <dbReference type="ChEBI" id="CHEBI:456216"/>
        <dbReference type="EC" id="2.7.11.1"/>
    </reaction>
</comment>
<comment type="similarity">
    <text evidence="1">Belongs to the protein kinase superfamily. CAMK Ser/Thr protein kinase family. CHEK2 subfamily.</text>
</comment>
<dbReference type="InterPro" id="IPR008271">
    <property type="entry name" value="Ser/Thr_kinase_AS"/>
</dbReference>
<protein>
    <recommendedName>
        <fullName evidence="2">non-specific serine/threonine protein kinase</fullName>
        <ecNumber evidence="2">2.7.11.1</ecNumber>
    </recommendedName>
</protein>
<dbReference type="SMART" id="SM00220">
    <property type="entry name" value="S_TKc"/>
    <property type="match status" value="1"/>
</dbReference>
<name>A0A1X2G3B1_9FUNG</name>
<dbReference type="InterPro" id="IPR000719">
    <property type="entry name" value="Prot_kinase_dom"/>
</dbReference>
<evidence type="ECO:0000259" key="7">
    <source>
        <dbReference type="PROSITE" id="PS50011"/>
    </source>
</evidence>
<comment type="catalytic activity">
    <reaction evidence="6">
        <text>L-seryl-[protein] + ATP = O-phospho-L-seryl-[protein] + ADP + H(+)</text>
        <dbReference type="Rhea" id="RHEA:17989"/>
        <dbReference type="Rhea" id="RHEA-COMP:9863"/>
        <dbReference type="Rhea" id="RHEA-COMP:11604"/>
        <dbReference type="ChEBI" id="CHEBI:15378"/>
        <dbReference type="ChEBI" id="CHEBI:29999"/>
        <dbReference type="ChEBI" id="CHEBI:30616"/>
        <dbReference type="ChEBI" id="CHEBI:83421"/>
        <dbReference type="ChEBI" id="CHEBI:456216"/>
        <dbReference type="EC" id="2.7.11.1"/>
    </reaction>
</comment>
<feature type="domain" description="Protein kinase" evidence="7">
    <location>
        <begin position="77"/>
        <end position="352"/>
    </location>
</feature>
<dbReference type="PROSITE" id="PS50011">
    <property type="entry name" value="PROTEIN_KINASE_DOM"/>
    <property type="match status" value="1"/>
</dbReference>
<gene>
    <name evidence="8" type="ORF">DM01DRAFT_1387110</name>
</gene>
<dbReference type="PANTHER" id="PTHR44167">
    <property type="entry name" value="OVARIAN-SPECIFIC SERINE/THREONINE-PROTEIN KINASE LOK-RELATED"/>
    <property type="match status" value="1"/>
</dbReference>
<keyword evidence="3" id="KW-0723">Serine/threonine-protein kinase</keyword>
<dbReference type="GO" id="GO:0005634">
    <property type="term" value="C:nucleus"/>
    <property type="evidence" value="ECO:0007669"/>
    <property type="project" value="TreeGrafter"/>
</dbReference>
<dbReference type="EMBL" id="MCGT01000054">
    <property type="protein sequence ID" value="ORX43579.1"/>
    <property type="molecule type" value="Genomic_DNA"/>
</dbReference>
<reference evidence="8 9" key="1">
    <citation type="submission" date="2016-07" db="EMBL/GenBank/DDBJ databases">
        <title>Pervasive Adenine N6-methylation of Active Genes in Fungi.</title>
        <authorList>
            <consortium name="DOE Joint Genome Institute"/>
            <person name="Mondo S.J."/>
            <person name="Dannebaum R.O."/>
            <person name="Kuo R.C."/>
            <person name="Labutti K."/>
            <person name="Haridas S."/>
            <person name="Kuo A."/>
            <person name="Salamov A."/>
            <person name="Ahrendt S.R."/>
            <person name="Lipzen A."/>
            <person name="Sullivan W."/>
            <person name="Andreopoulos W.B."/>
            <person name="Clum A."/>
            <person name="Lindquist E."/>
            <person name="Daum C."/>
            <person name="Ramamoorthy G.K."/>
            <person name="Gryganskyi A."/>
            <person name="Culley D."/>
            <person name="Magnuson J.K."/>
            <person name="James T.Y."/>
            <person name="O'Malley M.A."/>
            <person name="Stajich J.E."/>
            <person name="Spatafora J.W."/>
            <person name="Visel A."/>
            <person name="Grigoriev I.V."/>
        </authorList>
    </citation>
    <scope>NUCLEOTIDE SEQUENCE [LARGE SCALE GENOMIC DNA]</scope>
    <source>
        <strain evidence="8 9">NRRL 3301</strain>
    </source>
</reference>
<evidence type="ECO:0000256" key="3">
    <source>
        <dbReference type="ARBA" id="ARBA00022527"/>
    </source>
</evidence>
<evidence type="ECO:0000313" key="8">
    <source>
        <dbReference type="EMBL" id="ORX43579.1"/>
    </source>
</evidence>
<dbReference type="Proteomes" id="UP000242146">
    <property type="component" value="Unassembled WGS sequence"/>
</dbReference>
<keyword evidence="4 8" id="KW-0808">Transferase</keyword>
<dbReference type="AlphaFoldDB" id="A0A1X2G3B1"/>
<sequence>MTNKIVSGSFIVIEDHSRRGTFLNGEKIGRGNTRVLHSACTISLGVSRIAFSFDLIRADFTWKEPTPITLEDGQILHLTNELIGQGSQYDVHLVVSPDSYNNQHVCRTPRRVLHQGEERAKYFARLKNEVTLLKNLSHRNITRVVHHFAKPDGAVSMIHPIVCGGNLAAYMKISQLNENQAHFIFCQLLSAFKYLHENHVIHLDVKPMNILTSSMRYPFPQVTVCDFGIAVCTKNQDIQPLSRGTYSYMAPELLPAEKHLSTKVDCWSLGIILHQMVTGLLPYQVHLNNERLKPDHTWQRQRHWILNVGVDITQHSIWTTKSSEVKSLIQGLLNKNYKERFDCQKALRSSFIHRGYLKYQEAFDKFRFEEPSKRLQNSSNSPIYNPGPYPCNDVPANAGRVFKKIKYANPVLV</sequence>
<dbReference type="PROSITE" id="PS00108">
    <property type="entry name" value="PROTEIN_KINASE_ST"/>
    <property type="match status" value="1"/>
</dbReference>
<dbReference type="Pfam" id="PF00498">
    <property type="entry name" value="FHA"/>
    <property type="match status" value="1"/>
</dbReference>
<dbReference type="InterPro" id="IPR000253">
    <property type="entry name" value="FHA_dom"/>
</dbReference>
<evidence type="ECO:0000256" key="4">
    <source>
        <dbReference type="ARBA" id="ARBA00022777"/>
    </source>
</evidence>
<dbReference type="GO" id="GO:0005524">
    <property type="term" value="F:ATP binding"/>
    <property type="evidence" value="ECO:0007669"/>
    <property type="project" value="InterPro"/>
</dbReference>
<dbReference type="GO" id="GO:0004674">
    <property type="term" value="F:protein serine/threonine kinase activity"/>
    <property type="evidence" value="ECO:0007669"/>
    <property type="project" value="UniProtKB-KW"/>
</dbReference>
<evidence type="ECO:0000313" key="9">
    <source>
        <dbReference type="Proteomes" id="UP000242146"/>
    </source>
</evidence>